<dbReference type="AlphaFoldDB" id="A0A813XKV2"/>
<evidence type="ECO:0000313" key="1">
    <source>
        <dbReference type="EMBL" id="CAF0874650.1"/>
    </source>
</evidence>
<dbReference type="EMBL" id="CAJNOJ010000027">
    <property type="protein sequence ID" value="CAF0874650.1"/>
    <property type="molecule type" value="Genomic_DNA"/>
</dbReference>
<name>A0A813XKV2_ADIRI</name>
<accession>A0A813XKV2</accession>
<comment type="caution">
    <text evidence="1">The sequence shown here is derived from an EMBL/GenBank/DDBJ whole genome shotgun (WGS) entry which is preliminary data.</text>
</comment>
<dbReference type="Proteomes" id="UP000663852">
    <property type="component" value="Unassembled WGS sequence"/>
</dbReference>
<sequence length="294" mass="32488">MHVPVGRYNSSPMMFYYNGLVGSPETYNCSTEIISQKKRRIADVGSAEVKRYNLCSYEYWRGKEKRLTSIYKTIRLAIDIYQSMNMSSLALYFTTICTVLVSLTYRSESAFLRFGPDGLQLGGGADGSVGFMNIPFSTGGVKIQSAVDGGFANSFINIPMVQRFGSRFNQYRYSTATSRPLGRTNFDWYSRWGLPFSNLFNGQTYQQRFRSSGAQWQSQTGSQTASSVNSQSIRPWFSNVNRMVNAQVTPANIPITGFASSGTGCSRGVDANGQQYISAANGVVNLSGQSISCK</sequence>
<gene>
    <name evidence="1" type="ORF">EDS130_LOCUS8469</name>
</gene>
<protein>
    <submittedName>
        <fullName evidence="1">Uncharacterized protein</fullName>
    </submittedName>
</protein>
<evidence type="ECO:0000313" key="2">
    <source>
        <dbReference type="Proteomes" id="UP000663852"/>
    </source>
</evidence>
<proteinExistence type="predicted"/>
<organism evidence="1 2">
    <name type="scientific">Adineta ricciae</name>
    <name type="common">Rotifer</name>
    <dbReference type="NCBI Taxonomy" id="249248"/>
    <lineage>
        <taxon>Eukaryota</taxon>
        <taxon>Metazoa</taxon>
        <taxon>Spiralia</taxon>
        <taxon>Gnathifera</taxon>
        <taxon>Rotifera</taxon>
        <taxon>Eurotatoria</taxon>
        <taxon>Bdelloidea</taxon>
        <taxon>Adinetida</taxon>
        <taxon>Adinetidae</taxon>
        <taxon>Adineta</taxon>
    </lineage>
</organism>
<reference evidence="1" key="1">
    <citation type="submission" date="2021-02" db="EMBL/GenBank/DDBJ databases">
        <authorList>
            <person name="Nowell W R."/>
        </authorList>
    </citation>
    <scope>NUCLEOTIDE SEQUENCE</scope>
</reference>